<protein>
    <submittedName>
        <fullName evidence="1">Uncharacterized protein</fullName>
    </submittedName>
</protein>
<comment type="caution">
    <text evidence="1">The sequence shown here is derived from an EMBL/GenBank/DDBJ whole genome shotgun (WGS) entry which is preliminary data.</text>
</comment>
<evidence type="ECO:0000313" key="2">
    <source>
        <dbReference type="Proteomes" id="UP001634394"/>
    </source>
</evidence>
<keyword evidence="2" id="KW-1185">Reference proteome</keyword>
<name>A0ABD3VPE6_SINWO</name>
<dbReference type="AlphaFoldDB" id="A0ABD3VPE6"/>
<reference evidence="1 2" key="1">
    <citation type="submission" date="2024-11" db="EMBL/GenBank/DDBJ databases">
        <title>Chromosome-level genome assembly of the freshwater bivalve Anodonta woodiana.</title>
        <authorList>
            <person name="Chen X."/>
        </authorList>
    </citation>
    <scope>NUCLEOTIDE SEQUENCE [LARGE SCALE GENOMIC DNA]</scope>
    <source>
        <strain evidence="1">MN2024</strain>
        <tissue evidence="1">Gills</tissue>
    </source>
</reference>
<dbReference type="Proteomes" id="UP001634394">
    <property type="component" value="Unassembled WGS sequence"/>
</dbReference>
<accession>A0ABD3VPE6</accession>
<dbReference type="EMBL" id="JBJQND010000010">
    <property type="protein sequence ID" value="KAL3863006.1"/>
    <property type="molecule type" value="Genomic_DNA"/>
</dbReference>
<proteinExistence type="predicted"/>
<sequence length="193" mass="22687">MSRLEYYGKFEMHESTILLNYEAHLKDTMAMSDTKYRDQQVANVNRVLFKMCPAFCNPECLIKTEAIKDYFHSLPSILADNTKINYIKSLLIFLSYCSQTSIVRIRYTKLIDSLPFIKDCLHCIRAGCAKRSTRIMAERRAAQFRGERTTYHITDILNSVNVLKRKYLKYREDKKIMHLKLKSLNTYFVALIS</sequence>
<gene>
    <name evidence="1" type="ORF">ACJMK2_004788</name>
</gene>
<evidence type="ECO:0000313" key="1">
    <source>
        <dbReference type="EMBL" id="KAL3863006.1"/>
    </source>
</evidence>
<organism evidence="1 2">
    <name type="scientific">Sinanodonta woodiana</name>
    <name type="common">Chinese pond mussel</name>
    <name type="synonym">Anodonta woodiana</name>
    <dbReference type="NCBI Taxonomy" id="1069815"/>
    <lineage>
        <taxon>Eukaryota</taxon>
        <taxon>Metazoa</taxon>
        <taxon>Spiralia</taxon>
        <taxon>Lophotrochozoa</taxon>
        <taxon>Mollusca</taxon>
        <taxon>Bivalvia</taxon>
        <taxon>Autobranchia</taxon>
        <taxon>Heteroconchia</taxon>
        <taxon>Palaeoheterodonta</taxon>
        <taxon>Unionida</taxon>
        <taxon>Unionoidea</taxon>
        <taxon>Unionidae</taxon>
        <taxon>Unioninae</taxon>
        <taxon>Sinanodonta</taxon>
    </lineage>
</organism>